<comment type="caution">
    <text evidence="2">The sequence shown here is derived from an EMBL/GenBank/DDBJ whole genome shotgun (WGS) entry which is preliminary data.</text>
</comment>
<accession>A0A9P4VP99</accession>
<dbReference type="Proteomes" id="UP000799429">
    <property type="component" value="Unassembled WGS sequence"/>
</dbReference>
<gene>
    <name evidence="2" type="ORF">M501DRAFT_1059932</name>
</gene>
<sequence length="163" mass="17967">MSTRTMVYADTYGNDQARASRCLLLLQACVKTNDMLSNGPQTSGRSLKGALKDQGFPHTVGRSAIPQIRDSPTTLLQTFPLPWDFLDSAHVTYCFAGDDDDDDDDDDDYADDADDADDTDDADDADDVVMDDGGADILSSWCEMERTTQHNKCRDRIQEVTAV</sequence>
<keyword evidence="3" id="KW-1185">Reference proteome</keyword>
<feature type="region of interest" description="Disordered" evidence="1">
    <location>
        <begin position="97"/>
        <end position="132"/>
    </location>
</feature>
<dbReference type="EMBL" id="MU006103">
    <property type="protein sequence ID" value="KAF2836532.1"/>
    <property type="molecule type" value="Genomic_DNA"/>
</dbReference>
<organism evidence="2 3">
    <name type="scientific">Patellaria atrata CBS 101060</name>
    <dbReference type="NCBI Taxonomy" id="1346257"/>
    <lineage>
        <taxon>Eukaryota</taxon>
        <taxon>Fungi</taxon>
        <taxon>Dikarya</taxon>
        <taxon>Ascomycota</taxon>
        <taxon>Pezizomycotina</taxon>
        <taxon>Dothideomycetes</taxon>
        <taxon>Dothideomycetes incertae sedis</taxon>
        <taxon>Patellariales</taxon>
        <taxon>Patellariaceae</taxon>
        <taxon>Patellaria</taxon>
    </lineage>
</organism>
<dbReference type="AlphaFoldDB" id="A0A9P4VP99"/>
<evidence type="ECO:0000256" key="1">
    <source>
        <dbReference type="SAM" id="MobiDB-lite"/>
    </source>
</evidence>
<evidence type="ECO:0000313" key="2">
    <source>
        <dbReference type="EMBL" id="KAF2836532.1"/>
    </source>
</evidence>
<name>A0A9P4VP99_9PEZI</name>
<evidence type="ECO:0000313" key="3">
    <source>
        <dbReference type="Proteomes" id="UP000799429"/>
    </source>
</evidence>
<proteinExistence type="predicted"/>
<protein>
    <submittedName>
        <fullName evidence="2">Uncharacterized protein</fullName>
    </submittedName>
</protein>
<reference evidence="2" key="1">
    <citation type="journal article" date="2020" name="Stud. Mycol.">
        <title>101 Dothideomycetes genomes: a test case for predicting lifestyles and emergence of pathogens.</title>
        <authorList>
            <person name="Haridas S."/>
            <person name="Albert R."/>
            <person name="Binder M."/>
            <person name="Bloem J."/>
            <person name="Labutti K."/>
            <person name="Salamov A."/>
            <person name="Andreopoulos B."/>
            <person name="Baker S."/>
            <person name="Barry K."/>
            <person name="Bills G."/>
            <person name="Bluhm B."/>
            <person name="Cannon C."/>
            <person name="Castanera R."/>
            <person name="Culley D."/>
            <person name="Daum C."/>
            <person name="Ezra D."/>
            <person name="Gonzalez J."/>
            <person name="Henrissat B."/>
            <person name="Kuo A."/>
            <person name="Liang C."/>
            <person name="Lipzen A."/>
            <person name="Lutzoni F."/>
            <person name="Magnuson J."/>
            <person name="Mondo S."/>
            <person name="Nolan M."/>
            <person name="Ohm R."/>
            <person name="Pangilinan J."/>
            <person name="Park H.-J."/>
            <person name="Ramirez L."/>
            <person name="Alfaro M."/>
            <person name="Sun H."/>
            <person name="Tritt A."/>
            <person name="Yoshinaga Y."/>
            <person name="Zwiers L.-H."/>
            <person name="Turgeon B."/>
            <person name="Goodwin S."/>
            <person name="Spatafora J."/>
            <person name="Crous P."/>
            <person name="Grigoriev I."/>
        </authorList>
    </citation>
    <scope>NUCLEOTIDE SEQUENCE</scope>
    <source>
        <strain evidence="2">CBS 101060</strain>
    </source>
</reference>